<evidence type="ECO:0000313" key="2">
    <source>
        <dbReference type="Proteomes" id="UP000265798"/>
    </source>
</evidence>
<organism evidence="1 2">
    <name type="scientific">Leptospira stimsonii</name>
    <dbReference type="NCBI Taxonomy" id="2202203"/>
    <lineage>
        <taxon>Bacteria</taxon>
        <taxon>Pseudomonadati</taxon>
        <taxon>Spirochaetota</taxon>
        <taxon>Spirochaetia</taxon>
        <taxon>Leptospirales</taxon>
        <taxon>Leptospiraceae</taxon>
        <taxon>Leptospira</taxon>
    </lineage>
</organism>
<dbReference type="AlphaFoldDB" id="A0A396ZE35"/>
<dbReference type="Proteomes" id="UP000265798">
    <property type="component" value="Unassembled WGS sequence"/>
</dbReference>
<gene>
    <name evidence="1" type="ORF">DLM75_01945</name>
</gene>
<comment type="caution">
    <text evidence="1">The sequence shown here is derived from an EMBL/GenBank/DDBJ whole genome shotgun (WGS) entry which is preliminary data.</text>
</comment>
<accession>A0A396ZE35</accession>
<dbReference type="EMBL" id="QHCT01000001">
    <property type="protein sequence ID" value="RHX92017.1"/>
    <property type="molecule type" value="Genomic_DNA"/>
</dbReference>
<sequence>MKAVEFIRKYELSSALAAGFLDHLRRDPEEDVQEEVLRNAFKEFSGIEPDRSKKVRTSEINVDEDEKLSSKA</sequence>
<evidence type="ECO:0000313" key="1">
    <source>
        <dbReference type="EMBL" id="RHX92017.1"/>
    </source>
</evidence>
<reference evidence="2" key="1">
    <citation type="submission" date="2018-05" db="EMBL/GenBank/DDBJ databases">
        <title>Leptospira yasudae sp. nov. and Leptospira stimsonii sp. nov., two pathogenic species of the genus Leptospira isolated from environmental sources.</title>
        <authorList>
            <person name="Casanovas-Massana A."/>
            <person name="Hamond C."/>
            <person name="Santos L.A."/>
            <person name="Hacker K.P."/>
            <person name="Balassiano I."/>
            <person name="Medeiros M.A."/>
            <person name="Reis M.G."/>
            <person name="Ko A.I."/>
            <person name="Wunder E.A."/>
        </authorList>
    </citation>
    <scope>NUCLEOTIDE SEQUENCE [LARGE SCALE GENOMIC DNA]</scope>
    <source>
        <strain evidence="2">Yale</strain>
    </source>
</reference>
<dbReference type="OrthoDB" id="342799at2"/>
<dbReference type="RefSeq" id="WP_118966867.1">
    <property type="nucleotide sequence ID" value="NZ_QHCT01000001.1"/>
</dbReference>
<protein>
    <submittedName>
        <fullName evidence="1">Uncharacterized protein</fullName>
    </submittedName>
</protein>
<proteinExistence type="predicted"/>
<name>A0A396ZE35_9LEPT</name>